<dbReference type="PROSITE" id="PS51257">
    <property type="entry name" value="PROKAR_LIPOPROTEIN"/>
    <property type="match status" value="1"/>
</dbReference>
<feature type="signal peptide" evidence="1">
    <location>
        <begin position="1"/>
        <end position="20"/>
    </location>
</feature>
<accession>A0ABZ1QC19</accession>
<evidence type="ECO:0000256" key="1">
    <source>
        <dbReference type="SAM" id="SignalP"/>
    </source>
</evidence>
<feature type="chain" id="PRO_5046921115" description="Lipoprotein" evidence="1">
    <location>
        <begin position="21"/>
        <end position="181"/>
    </location>
</feature>
<protein>
    <recommendedName>
        <fullName evidence="4">Lipoprotein</fullName>
    </recommendedName>
</protein>
<dbReference type="RefSeq" id="WP_158714734.1">
    <property type="nucleotide sequence ID" value="NZ_CP108036.1"/>
</dbReference>
<dbReference type="EMBL" id="CP108036">
    <property type="protein sequence ID" value="WUN80218.1"/>
    <property type="molecule type" value="Genomic_DNA"/>
</dbReference>
<proteinExistence type="predicted"/>
<keyword evidence="3" id="KW-1185">Reference proteome</keyword>
<reference evidence="2" key="1">
    <citation type="submission" date="2022-10" db="EMBL/GenBank/DDBJ databases">
        <title>The complete genomes of actinobacterial strains from the NBC collection.</title>
        <authorList>
            <person name="Joergensen T.S."/>
            <person name="Alvarez Arevalo M."/>
            <person name="Sterndorff E.B."/>
            <person name="Faurdal D."/>
            <person name="Vuksanovic O."/>
            <person name="Mourched A.-S."/>
            <person name="Charusanti P."/>
            <person name="Shaw S."/>
            <person name="Blin K."/>
            <person name="Weber T."/>
        </authorList>
    </citation>
    <scope>NUCLEOTIDE SEQUENCE</scope>
    <source>
        <strain evidence="2">NBC_00303</strain>
    </source>
</reference>
<keyword evidence="1" id="KW-0732">Signal</keyword>
<evidence type="ECO:0008006" key="4">
    <source>
        <dbReference type="Google" id="ProtNLM"/>
    </source>
</evidence>
<evidence type="ECO:0000313" key="2">
    <source>
        <dbReference type="EMBL" id="WUN80218.1"/>
    </source>
</evidence>
<gene>
    <name evidence="2" type="ORF">OHA91_17805</name>
</gene>
<name>A0ABZ1QC19_9ACTN</name>
<dbReference type="GeneID" id="95497929"/>
<organism evidence="2 3">
    <name type="scientific">Streptomyces erythrochromogenes</name>
    <dbReference type="NCBI Taxonomy" id="285574"/>
    <lineage>
        <taxon>Bacteria</taxon>
        <taxon>Bacillati</taxon>
        <taxon>Actinomycetota</taxon>
        <taxon>Actinomycetes</taxon>
        <taxon>Kitasatosporales</taxon>
        <taxon>Streptomycetaceae</taxon>
        <taxon>Streptomyces</taxon>
    </lineage>
</organism>
<evidence type="ECO:0000313" key="3">
    <source>
        <dbReference type="Proteomes" id="UP001432312"/>
    </source>
</evidence>
<dbReference type="Proteomes" id="UP001432312">
    <property type="component" value="Chromosome"/>
</dbReference>
<sequence>MRLPKTLAAMTAAVALTALTGCGGEGDSGPLAAFGLPKADTMAAVEQLLNKNAPTCRELEPRIGSKTKERLKDPSAFAVKETATCKAGRDEYTTLMLLSDMKKFQEANKKALEADPDFDTSYFVGQNFAVDPGNDDAARKMKSAGLALMVCDPKFKAEIPSGYKISEELVKGCFVTDYLPS</sequence>